<dbReference type="Pfam" id="PF12955">
    <property type="entry name" value="Vps3844_C"/>
    <property type="match status" value="1"/>
</dbReference>
<keyword evidence="1" id="KW-0812">Transmembrane</keyword>
<dbReference type="EMBL" id="BLZA01000009">
    <property type="protein sequence ID" value="GHJ84792.1"/>
    <property type="molecule type" value="Genomic_DNA"/>
</dbReference>
<reference evidence="4" key="1">
    <citation type="submission" date="2020-07" db="EMBL/GenBank/DDBJ databases">
        <title>Draft Genome Sequence of a Deep-Sea Yeast, Naganishia (Cryptococcus) liquefaciens strain N6.</title>
        <authorList>
            <person name="Han Y.W."/>
            <person name="Kajitani R."/>
            <person name="Morimoto H."/>
            <person name="Parhat M."/>
            <person name="Tsubouchi H."/>
            <person name="Bakenova O."/>
            <person name="Ogata M."/>
            <person name="Argunhan B."/>
            <person name="Aoki R."/>
            <person name="Kajiwara S."/>
            <person name="Itoh T."/>
            <person name="Iwasaki H."/>
        </authorList>
    </citation>
    <scope>NUCLEOTIDE SEQUENCE</scope>
    <source>
        <strain evidence="4">N6</strain>
    </source>
</reference>
<keyword evidence="2" id="KW-0732">Signal</keyword>
<evidence type="ECO:0000256" key="1">
    <source>
        <dbReference type="SAM" id="Phobius"/>
    </source>
</evidence>
<keyword evidence="1" id="KW-1133">Transmembrane helix</keyword>
<protein>
    <recommendedName>
        <fullName evidence="3">Vacuolar sorting protein Vps3844 C-terminal domain-containing protein</fullName>
    </recommendedName>
</protein>
<comment type="caution">
    <text evidence="4">The sequence shown here is derived from an EMBL/GenBank/DDBJ whole genome shotgun (WGS) entry which is preliminary data.</text>
</comment>
<sequence>MRTSLRLALTGTLAALATASTHHSPIQVYLYPSPSALESYQSTHARAPILTADQAQAVFSHHLGGAQGGVDEYEVLPEGHEGWVHLLGNQQGNGVDEADKGRVVIIQGDVQAEDVLPASMSMDPTFYLSSTSSSVKTFLQPYINRAEQVVDHILESLDIKENAFIQWLGDVFTKSTSETSKVLHDQLEALAALASRVAWDDKSKTDGASWESVIVDAFSRGESDAEVQRAGQMGVKGALAEMTAADQPPLILVIMSSSETTSIRKSKRSIDEDVLDIAFTDDESASDLFETFMAPSDGGNSSVPADANPMCYPSNRTCDYASSSCSGHGSCVLVSNDTKESRTGECWACKCASGYVGAQCQKGDYVFQTILLVFAPIFLLTIVLASVGLLSSVGGEKLPSTLNLSVSGGHKRD</sequence>
<evidence type="ECO:0000313" key="5">
    <source>
        <dbReference type="Proteomes" id="UP000620104"/>
    </source>
</evidence>
<feature type="domain" description="Vacuolar sorting protein Vps3844 C-terminal" evidence="3">
    <location>
        <begin position="311"/>
        <end position="403"/>
    </location>
</feature>
<dbReference type="PANTHER" id="PTHR36853:SF1">
    <property type="entry name" value="DUF3844 DOMAIN-CONTAINING PROTEIN"/>
    <property type="match status" value="1"/>
</dbReference>
<keyword evidence="5" id="KW-1185">Reference proteome</keyword>
<dbReference type="GO" id="GO:0005783">
    <property type="term" value="C:endoplasmic reticulum"/>
    <property type="evidence" value="ECO:0007669"/>
    <property type="project" value="TreeGrafter"/>
</dbReference>
<dbReference type="AlphaFoldDB" id="A0A8H3YE07"/>
<feature type="chain" id="PRO_5034286032" description="Vacuolar sorting protein Vps3844 C-terminal domain-containing protein" evidence="2">
    <location>
        <begin position="20"/>
        <end position="413"/>
    </location>
</feature>
<dbReference type="PANTHER" id="PTHR36853">
    <property type="entry name" value="EXPRESSED PROTEIN"/>
    <property type="match status" value="1"/>
</dbReference>
<organism evidence="4 5">
    <name type="scientific">Naganishia liquefaciens</name>
    <dbReference type="NCBI Taxonomy" id="104408"/>
    <lineage>
        <taxon>Eukaryota</taxon>
        <taxon>Fungi</taxon>
        <taxon>Dikarya</taxon>
        <taxon>Basidiomycota</taxon>
        <taxon>Agaricomycotina</taxon>
        <taxon>Tremellomycetes</taxon>
        <taxon>Filobasidiales</taxon>
        <taxon>Filobasidiaceae</taxon>
        <taxon>Naganishia</taxon>
    </lineage>
</organism>
<name>A0A8H3YE07_9TREE</name>
<dbReference type="OrthoDB" id="5583277at2759"/>
<dbReference type="InterPro" id="IPR053065">
    <property type="entry name" value="Archenteron_Induction-Rel"/>
</dbReference>
<feature type="signal peptide" evidence="2">
    <location>
        <begin position="1"/>
        <end position="19"/>
    </location>
</feature>
<dbReference type="InterPro" id="IPR024382">
    <property type="entry name" value="Vps3844_C"/>
</dbReference>
<accession>A0A8H3YE07</accession>
<evidence type="ECO:0000259" key="3">
    <source>
        <dbReference type="Pfam" id="PF12955"/>
    </source>
</evidence>
<evidence type="ECO:0000313" key="4">
    <source>
        <dbReference type="EMBL" id="GHJ84792.1"/>
    </source>
</evidence>
<dbReference type="Proteomes" id="UP000620104">
    <property type="component" value="Unassembled WGS sequence"/>
</dbReference>
<gene>
    <name evidence="4" type="ORF">NliqN6_1194</name>
</gene>
<evidence type="ECO:0000256" key="2">
    <source>
        <dbReference type="SAM" id="SignalP"/>
    </source>
</evidence>
<proteinExistence type="predicted"/>
<feature type="transmembrane region" description="Helical" evidence="1">
    <location>
        <begin position="365"/>
        <end position="390"/>
    </location>
</feature>
<keyword evidence="1" id="KW-0472">Membrane</keyword>